<accession>A0ABZ2XR17</accession>
<evidence type="ECO:0000313" key="2">
    <source>
        <dbReference type="EMBL" id="WZK88555.1"/>
    </source>
</evidence>
<protein>
    <submittedName>
        <fullName evidence="2">Uncharacterized protein</fullName>
    </submittedName>
</protein>
<sequence>MTRRRGHIRTNQHGTTFQVREHALNSATSSRIFDLRWKRDQAYVNGAVTYQTICPQCKTTVYFYRNEHGSRVFFDALGKPWPKHACMHGVKKMKSMSVTDAEPVTKSNYSKSPSGAGDKGEMFVDIDGLNTAVHQYTRDLRKAALGAKKSKKLSKKKKK</sequence>
<proteinExistence type="predicted"/>
<organism evidence="2 3">
    <name type="scientific">Aliisedimentitalea scapharcae</name>
    <dbReference type="NCBI Taxonomy" id="1524259"/>
    <lineage>
        <taxon>Bacteria</taxon>
        <taxon>Pseudomonadati</taxon>
        <taxon>Pseudomonadota</taxon>
        <taxon>Alphaproteobacteria</taxon>
        <taxon>Rhodobacterales</taxon>
        <taxon>Roseobacteraceae</taxon>
        <taxon>Aliisedimentitalea</taxon>
    </lineage>
</organism>
<feature type="region of interest" description="Disordered" evidence="1">
    <location>
        <begin position="98"/>
        <end position="118"/>
    </location>
</feature>
<reference evidence="2 3" key="1">
    <citation type="submission" date="2023-04" db="EMBL/GenBank/DDBJ databases">
        <title>Complete genome sequence of Alisedimentitalea scapharcae.</title>
        <authorList>
            <person name="Rong J.-C."/>
            <person name="Yi M.-L."/>
            <person name="Zhao Q."/>
        </authorList>
    </citation>
    <scope>NUCLEOTIDE SEQUENCE [LARGE SCALE GENOMIC DNA]</scope>
    <source>
        <strain evidence="2 3">KCTC 42119</strain>
    </source>
</reference>
<name>A0ABZ2XR17_9RHOB</name>
<keyword evidence="3" id="KW-1185">Reference proteome</keyword>
<gene>
    <name evidence="2" type="ORF">QEZ52_18420</name>
</gene>
<dbReference type="EMBL" id="CP123584">
    <property type="protein sequence ID" value="WZK88555.1"/>
    <property type="molecule type" value="Genomic_DNA"/>
</dbReference>
<evidence type="ECO:0000256" key="1">
    <source>
        <dbReference type="SAM" id="MobiDB-lite"/>
    </source>
</evidence>
<dbReference type="Proteomes" id="UP001623232">
    <property type="component" value="Chromosome"/>
</dbReference>
<dbReference type="RefSeq" id="WP_406645937.1">
    <property type="nucleotide sequence ID" value="NZ_CP123584.1"/>
</dbReference>
<evidence type="ECO:0000313" key="3">
    <source>
        <dbReference type="Proteomes" id="UP001623232"/>
    </source>
</evidence>